<keyword evidence="4" id="KW-0963">Cytoplasm</keyword>
<feature type="compositionally biased region" description="Low complexity" evidence="9">
    <location>
        <begin position="457"/>
        <end position="473"/>
    </location>
</feature>
<gene>
    <name evidence="12" type="ORF">FGO68_gene16727</name>
</gene>
<evidence type="ECO:0000313" key="13">
    <source>
        <dbReference type="Proteomes" id="UP000785679"/>
    </source>
</evidence>
<feature type="domain" description="NOT2/NOT3/NOT5 C-terminal" evidence="11">
    <location>
        <begin position="551"/>
        <end position="664"/>
    </location>
</feature>
<feature type="domain" description="CCR4-Not complex component Not N-terminal" evidence="10">
    <location>
        <begin position="7"/>
        <end position="266"/>
    </location>
</feature>
<evidence type="ECO:0000256" key="4">
    <source>
        <dbReference type="ARBA" id="ARBA00022490"/>
    </source>
</evidence>
<dbReference type="Gene3D" id="2.30.30.1020">
    <property type="entry name" value="CCR4-NOT complex subunit 2/3/5, C-terminal domain"/>
    <property type="match status" value="1"/>
</dbReference>
<keyword evidence="13" id="KW-1185">Reference proteome</keyword>
<accession>A0A8J8NYT5</accession>
<feature type="compositionally biased region" description="Polar residues" evidence="9">
    <location>
        <begin position="315"/>
        <end position="328"/>
    </location>
</feature>
<sequence length="692" mass="79419">MSQKIVRKLQTEFDKNLKCIDDGIGLLEVLKSKMLNAPTPSMREKYEQEMKKEIKKLQRIRDYFRQCLGNPEVKDKTQADQARRRVENEMENFRELEKEFKKKQFSKKALQGGRHGKGGAGRGSSDEDDSDGSQGSGDLSDYNDGDYGSQGEAGANGNEEEFGATGDQVQGNNGAAEEAAAKAKREEIEEDSPSKRQQNQEYLTQVRESIKAFITRIEQELEAAKNKKVKGGGLKKHKEKVASLSTRLTQTRKYRDRLDEFLISMDYVETVHLKVLRGLLDQQMANCEEVSVYAMLDEEFPKVQEVIEQHKRVKQSQQQSRMENSQKGGENRNRADLDKYNDVIKEYCRVEQTRAGHIIDAQDYLGSWYLAIIVEEWSTPTRSERQIHFLPFSNPRRDERFTDEDSNKIAPAFTNTGIPNDPEKELQQLRQYFAAYIANRKPEDKKPISAQKASMPNTATSSNAGSGAKASGNVKQANPEETGKKEQTSSEDDKPTQQTVGPSPFNKVQAPVSEEQLSPDFTYGAPSSSFYNSPSGGDQSREILDLLDTSFRNIPQSWDQEVYSPRQKVPSSLDNPLLPTLPFYNRRENFARFDLETLFFVFYFQQGTYQQYLAAAELKRKNWMFHRKYHTWFKRSDEGKKLVYFDYDSSWSYKVSQETEFDESQFERDIYIDPRHYYQSTEGGSSIYSTSI</sequence>
<dbReference type="InterPro" id="IPR038635">
    <property type="entry name" value="CCR4-NOT_su2/3/5_C_sf"/>
</dbReference>
<evidence type="ECO:0000259" key="10">
    <source>
        <dbReference type="Pfam" id="PF04065"/>
    </source>
</evidence>
<comment type="caution">
    <text evidence="12">The sequence shown here is derived from an EMBL/GenBank/DDBJ whole genome shotgun (WGS) entry which is preliminary data.</text>
</comment>
<comment type="subcellular location">
    <subcellularLocation>
        <location evidence="2">Cytoplasm</location>
    </subcellularLocation>
    <subcellularLocation>
        <location evidence="1">Nucleus</location>
    </subcellularLocation>
</comment>
<keyword evidence="8" id="KW-0539">Nucleus</keyword>
<reference evidence="12" key="1">
    <citation type="submission" date="2019-06" db="EMBL/GenBank/DDBJ databases">
        <authorList>
            <person name="Zheng W."/>
        </authorList>
    </citation>
    <scope>NUCLEOTIDE SEQUENCE</scope>
    <source>
        <strain evidence="12">QDHG01</strain>
    </source>
</reference>
<feature type="compositionally biased region" description="Polar residues" evidence="9">
    <location>
        <begin position="525"/>
        <end position="537"/>
    </location>
</feature>
<dbReference type="GO" id="GO:0030015">
    <property type="term" value="C:CCR4-NOT core complex"/>
    <property type="evidence" value="ECO:0007669"/>
    <property type="project" value="InterPro"/>
</dbReference>
<feature type="compositionally biased region" description="Basic and acidic residues" evidence="9">
    <location>
        <begin position="481"/>
        <end position="495"/>
    </location>
</feature>
<dbReference type="EMBL" id="RRYP01003499">
    <property type="protein sequence ID" value="TNV83758.1"/>
    <property type="molecule type" value="Genomic_DNA"/>
</dbReference>
<evidence type="ECO:0000256" key="9">
    <source>
        <dbReference type="SAM" id="MobiDB-lite"/>
    </source>
</evidence>
<dbReference type="Proteomes" id="UP000785679">
    <property type="component" value="Unassembled WGS sequence"/>
</dbReference>
<dbReference type="AlphaFoldDB" id="A0A8J8NYT5"/>
<proteinExistence type="inferred from homology"/>
<dbReference type="InterPro" id="IPR007207">
    <property type="entry name" value="Not_N"/>
</dbReference>
<dbReference type="PANTHER" id="PTHR23326">
    <property type="entry name" value="CCR4 NOT-RELATED"/>
    <property type="match status" value="1"/>
</dbReference>
<comment type="similarity">
    <text evidence="3">Belongs to the CNOT2/3/5 family.</text>
</comment>
<evidence type="ECO:0000313" key="12">
    <source>
        <dbReference type="EMBL" id="TNV83758.1"/>
    </source>
</evidence>
<feature type="region of interest" description="Disordered" evidence="9">
    <location>
        <begin position="309"/>
        <end position="336"/>
    </location>
</feature>
<evidence type="ECO:0008006" key="14">
    <source>
        <dbReference type="Google" id="ProtNLM"/>
    </source>
</evidence>
<dbReference type="GO" id="GO:0005634">
    <property type="term" value="C:nucleus"/>
    <property type="evidence" value="ECO:0007669"/>
    <property type="project" value="UniProtKB-SubCell"/>
</dbReference>
<keyword evidence="5" id="KW-0678">Repressor</keyword>
<evidence type="ECO:0000256" key="3">
    <source>
        <dbReference type="ARBA" id="ARBA00007682"/>
    </source>
</evidence>
<evidence type="ECO:0000256" key="6">
    <source>
        <dbReference type="ARBA" id="ARBA00023015"/>
    </source>
</evidence>
<keyword evidence="6" id="KW-0805">Transcription regulation</keyword>
<feature type="region of interest" description="Disordered" evidence="9">
    <location>
        <begin position="101"/>
        <end position="201"/>
    </location>
</feature>
<organism evidence="12 13">
    <name type="scientific">Halteria grandinella</name>
    <dbReference type="NCBI Taxonomy" id="5974"/>
    <lineage>
        <taxon>Eukaryota</taxon>
        <taxon>Sar</taxon>
        <taxon>Alveolata</taxon>
        <taxon>Ciliophora</taxon>
        <taxon>Intramacronucleata</taxon>
        <taxon>Spirotrichea</taxon>
        <taxon>Stichotrichia</taxon>
        <taxon>Sporadotrichida</taxon>
        <taxon>Halteriidae</taxon>
        <taxon>Halteria</taxon>
    </lineage>
</organism>
<evidence type="ECO:0000256" key="2">
    <source>
        <dbReference type="ARBA" id="ARBA00004496"/>
    </source>
</evidence>
<dbReference type="Pfam" id="PF04065">
    <property type="entry name" value="Not3"/>
    <property type="match status" value="1"/>
</dbReference>
<feature type="region of interest" description="Disordered" evidence="9">
    <location>
        <begin position="443"/>
        <end position="537"/>
    </location>
</feature>
<dbReference type="InterPro" id="IPR040168">
    <property type="entry name" value="Not2/3/5"/>
</dbReference>
<keyword evidence="7" id="KW-0804">Transcription</keyword>
<protein>
    <recommendedName>
        <fullName evidence="14">CCR4-NOT transcription complex subunit 3</fullName>
    </recommendedName>
</protein>
<evidence type="ECO:0000256" key="8">
    <source>
        <dbReference type="ARBA" id="ARBA00023242"/>
    </source>
</evidence>
<evidence type="ECO:0000256" key="1">
    <source>
        <dbReference type="ARBA" id="ARBA00004123"/>
    </source>
</evidence>
<evidence type="ECO:0000259" key="11">
    <source>
        <dbReference type="Pfam" id="PF04153"/>
    </source>
</evidence>
<name>A0A8J8NYT5_HALGN</name>
<dbReference type="InterPro" id="IPR007282">
    <property type="entry name" value="NOT2/3/5_C"/>
</dbReference>
<dbReference type="OrthoDB" id="293823at2759"/>
<dbReference type="GO" id="GO:0005737">
    <property type="term" value="C:cytoplasm"/>
    <property type="evidence" value="ECO:0007669"/>
    <property type="project" value="UniProtKB-SubCell"/>
</dbReference>
<dbReference type="GO" id="GO:0006355">
    <property type="term" value="P:regulation of DNA-templated transcription"/>
    <property type="evidence" value="ECO:0007669"/>
    <property type="project" value="InterPro"/>
</dbReference>
<evidence type="ECO:0000256" key="5">
    <source>
        <dbReference type="ARBA" id="ARBA00022491"/>
    </source>
</evidence>
<evidence type="ECO:0000256" key="7">
    <source>
        <dbReference type="ARBA" id="ARBA00023163"/>
    </source>
</evidence>
<dbReference type="Pfam" id="PF04153">
    <property type="entry name" value="NOT2_3_5_C"/>
    <property type="match status" value="1"/>
</dbReference>